<dbReference type="PANTHER" id="PTHR43649:SF12">
    <property type="entry name" value="DIACETYLCHITOBIOSE BINDING PROTEIN DASA"/>
    <property type="match status" value="1"/>
</dbReference>
<protein>
    <recommendedName>
        <fullName evidence="4">ABC transporter substrate-binding protein</fullName>
    </recommendedName>
</protein>
<dbReference type="PANTHER" id="PTHR43649">
    <property type="entry name" value="ARABINOSE-BINDING PROTEIN-RELATED"/>
    <property type="match status" value="1"/>
</dbReference>
<dbReference type="Gene3D" id="3.40.190.10">
    <property type="entry name" value="Periplasmic binding protein-like II"/>
    <property type="match status" value="1"/>
</dbReference>
<comment type="caution">
    <text evidence="2">The sequence shown here is derived from an EMBL/GenBank/DDBJ whole genome shotgun (WGS) entry which is preliminary data.</text>
</comment>
<sequence>MMKWIKQSLFSMTKLRLYSVLLSLMILMIGLISYGVYRGGLSSLWGDGQSTISSTDSSAPESISISFWTPFSGGDISFMNELVQRYNRENTDHIVVTMKNNKSDDYYTKLSTAIVTEEAPDVAIVHASMFAQYIPAGFIQNIDKFAAKAQVHFTDFNPSILARTMVNEQHYAIPLDTHFSILYYNKKWLAKAGLYQDGKVQMQPGEQGFVDFLQKLQQHIPQDVAPLAVPNVRIDSLWLWWSLYAQIDGGGQLYTSDGTRASVNMPAAKKSLELVTSLYDQQLIPPNINDASNEFAQGKAALLFLGVWSIGSFEKVPDLDFGVMPFPQIYDHAGSWGDAHTLAFPTHHEQDPQKVLAAIKFANWLARNGAIWGEAGHVPAVQAEALSPAYLSLPFRKEYVAEANHVEYFPSHPKQIMMSDALINELEKIWYGKQSVDQMLNHLEPLINQILKE</sequence>
<dbReference type="STRING" id="1886670.PTI45_01484"/>
<reference evidence="2 3" key="1">
    <citation type="submission" date="2016-08" db="EMBL/GenBank/DDBJ databases">
        <title>Genome sequencing of Paenibacillus sp. TI45-13ar, isolated from Korean traditional nuruk.</title>
        <authorList>
            <person name="Kim S.-J."/>
        </authorList>
    </citation>
    <scope>NUCLEOTIDE SEQUENCE [LARGE SCALE GENOMIC DNA]</scope>
    <source>
        <strain evidence="2 3">TI45-13ar</strain>
    </source>
</reference>
<organism evidence="2 3">
    <name type="scientific">Paenibacillus nuruki</name>
    <dbReference type="NCBI Taxonomy" id="1886670"/>
    <lineage>
        <taxon>Bacteria</taxon>
        <taxon>Bacillati</taxon>
        <taxon>Bacillota</taxon>
        <taxon>Bacilli</taxon>
        <taxon>Bacillales</taxon>
        <taxon>Paenibacillaceae</taxon>
        <taxon>Paenibacillus</taxon>
    </lineage>
</organism>
<dbReference type="InterPro" id="IPR006059">
    <property type="entry name" value="SBP"/>
</dbReference>
<dbReference type="Proteomes" id="UP000094578">
    <property type="component" value="Unassembled WGS sequence"/>
</dbReference>
<dbReference type="EMBL" id="MDER01000032">
    <property type="protein sequence ID" value="ODP28975.1"/>
    <property type="molecule type" value="Genomic_DNA"/>
</dbReference>
<keyword evidence="1" id="KW-0472">Membrane</keyword>
<proteinExistence type="predicted"/>
<name>A0A1E3L742_9BACL</name>
<dbReference type="AlphaFoldDB" id="A0A1E3L742"/>
<accession>A0A1E3L742</accession>
<evidence type="ECO:0000313" key="2">
    <source>
        <dbReference type="EMBL" id="ODP28975.1"/>
    </source>
</evidence>
<evidence type="ECO:0000256" key="1">
    <source>
        <dbReference type="SAM" id="Phobius"/>
    </source>
</evidence>
<dbReference type="Pfam" id="PF01547">
    <property type="entry name" value="SBP_bac_1"/>
    <property type="match status" value="1"/>
</dbReference>
<dbReference type="SUPFAM" id="SSF53850">
    <property type="entry name" value="Periplasmic binding protein-like II"/>
    <property type="match status" value="1"/>
</dbReference>
<keyword evidence="1" id="KW-0812">Transmembrane</keyword>
<evidence type="ECO:0008006" key="4">
    <source>
        <dbReference type="Google" id="ProtNLM"/>
    </source>
</evidence>
<evidence type="ECO:0000313" key="3">
    <source>
        <dbReference type="Proteomes" id="UP000094578"/>
    </source>
</evidence>
<feature type="transmembrane region" description="Helical" evidence="1">
    <location>
        <begin position="20"/>
        <end position="37"/>
    </location>
</feature>
<keyword evidence="3" id="KW-1185">Reference proteome</keyword>
<dbReference type="InterPro" id="IPR050490">
    <property type="entry name" value="Bact_solute-bd_prot1"/>
</dbReference>
<gene>
    <name evidence="2" type="ORF">PTI45_01484</name>
</gene>
<keyword evidence="1" id="KW-1133">Transmembrane helix</keyword>